<dbReference type="AlphaFoldDB" id="A0A6B2R0N5"/>
<dbReference type="InterPro" id="IPR011990">
    <property type="entry name" value="TPR-like_helical_dom_sf"/>
</dbReference>
<organism evidence="3">
    <name type="scientific">Sheuella amnicola</name>
    <dbReference type="NCBI Taxonomy" id="2707330"/>
    <lineage>
        <taxon>Bacteria</taxon>
        <taxon>Pseudomonadati</taxon>
        <taxon>Pseudomonadota</taxon>
        <taxon>Betaproteobacteria</taxon>
        <taxon>Burkholderiales</taxon>
        <taxon>Alcaligenaceae</taxon>
        <taxon>Sheuella</taxon>
    </lineage>
</organism>
<dbReference type="PROSITE" id="PS51257">
    <property type="entry name" value="PROKAR_LIPOPROTEIN"/>
    <property type="match status" value="1"/>
</dbReference>
<dbReference type="SUPFAM" id="SSF48452">
    <property type="entry name" value="TPR-like"/>
    <property type="match status" value="1"/>
</dbReference>
<sequence length="264" mass="28718">MKLSKMIGRATFAIYATSVAVGFACAQGYPGTATSVQQVNPLAPTLPERPTSGTAAMPSATGEKPGYVYGDKVKEGGWEGLAKLLDAIAPSVDTRVPLSPSEITRRIEGLIRADRLQEALKEVEARQAVEADRQTPGVDVQLMFLHARVLTELKRTSEAEAIYQRMTMRFPELPEPWNNLAVIYAQRGELEQARRAIEMAIMINPKYSFAQSNMGDIELGLALKAYQNAADAGAVNARAKIRAIKALIEEQNTLSTLPATTKTK</sequence>
<evidence type="ECO:0000256" key="2">
    <source>
        <dbReference type="SAM" id="SignalP"/>
    </source>
</evidence>
<evidence type="ECO:0000256" key="1">
    <source>
        <dbReference type="PROSITE-ProRule" id="PRU00339"/>
    </source>
</evidence>
<evidence type="ECO:0000313" key="3">
    <source>
        <dbReference type="EMBL" id="NDY83881.1"/>
    </source>
</evidence>
<dbReference type="Gene3D" id="1.25.40.10">
    <property type="entry name" value="Tetratricopeptide repeat domain"/>
    <property type="match status" value="1"/>
</dbReference>
<protein>
    <submittedName>
        <fullName evidence="3">Tetratricopeptide repeat protein</fullName>
    </submittedName>
</protein>
<comment type="caution">
    <text evidence="3">The sequence shown here is derived from an EMBL/GenBank/DDBJ whole genome shotgun (WGS) entry which is preliminary data.</text>
</comment>
<feature type="signal peptide" evidence="2">
    <location>
        <begin position="1"/>
        <end position="26"/>
    </location>
</feature>
<dbReference type="SMART" id="SM00028">
    <property type="entry name" value="TPR"/>
    <property type="match status" value="1"/>
</dbReference>
<gene>
    <name evidence="3" type="ORF">G3I67_11625</name>
</gene>
<proteinExistence type="predicted"/>
<dbReference type="RefSeq" id="WP_163655507.1">
    <property type="nucleotide sequence ID" value="NZ_JAAGRN010000007.1"/>
</dbReference>
<dbReference type="PROSITE" id="PS50005">
    <property type="entry name" value="TPR"/>
    <property type="match status" value="1"/>
</dbReference>
<accession>A0A6B2R0N5</accession>
<dbReference type="EMBL" id="JAAGRN010000007">
    <property type="protein sequence ID" value="NDY83881.1"/>
    <property type="molecule type" value="Genomic_DNA"/>
</dbReference>
<feature type="chain" id="PRO_5025429121" evidence="2">
    <location>
        <begin position="27"/>
        <end position="264"/>
    </location>
</feature>
<feature type="repeat" description="TPR" evidence="1">
    <location>
        <begin position="174"/>
        <end position="207"/>
    </location>
</feature>
<name>A0A6B2R0N5_9BURK</name>
<dbReference type="InterPro" id="IPR019734">
    <property type="entry name" value="TPR_rpt"/>
</dbReference>
<dbReference type="Pfam" id="PF14559">
    <property type="entry name" value="TPR_19"/>
    <property type="match status" value="1"/>
</dbReference>
<keyword evidence="1" id="KW-0802">TPR repeat</keyword>
<keyword evidence="2" id="KW-0732">Signal</keyword>
<reference evidence="3" key="1">
    <citation type="submission" date="2020-02" db="EMBL/GenBank/DDBJ databases">
        <authorList>
            <person name="Chen W.-M."/>
        </authorList>
    </citation>
    <scope>NUCLEOTIDE SEQUENCE</scope>
    <source>
        <strain evidence="3">NBD-18</strain>
    </source>
</reference>